<dbReference type="InParanoid" id="A0A1I4GQ87"/>
<dbReference type="InterPro" id="IPR000620">
    <property type="entry name" value="EamA_dom"/>
</dbReference>
<keyword evidence="2" id="KW-0812">Transmembrane</keyword>
<gene>
    <name evidence="4" type="ORF">SAMN04488085_109104</name>
</gene>
<dbReference type="PANTHER" id="PTHR22911:SF137">
    <property type="entry name" value="SOLUTE CARRIER FAMILY 35 MEMBER G2-RELATED"/>
    <property type="match status" value="1"/>
</dbReference>
<dbReference type="SUPFAM" id="SSF103481">
    <property type="entry name" value="Multidrug resistance efflux transporter EmrE"/>
    <property type="match status" value="2"/>
</dbReference>
<dbReference type="Pfam" id="PF00892">
    <property type="entry name" value="EamA"/>
    <property type="match status" value="1"/>
</dbReference>
<dbReference type="AlphaFoldDB" id="A0A1I4GQ87"/>
<reference evidence="4 5" key="1">
    <citation type="submission" date="2016-10" db="EMBL/GenBank/DDBJ databases">
        <authorList>
            <person name="de Groot N.N."/>
        </authorList>
    </citation>
    <scope>NUCLEOTIDE SEQUENCE [LARGE SCALE GENOMIC DNA]</scope>
    <source>
        <strain evidence="4 5">DSM 45317</strain>
    </source>
</reference>
<keyword evidence="5" id="KW-1185">Reference proteome</keyword>
<feature type="transmembrane region" description="Helical" evidence="2">
    <location>
        <begin position="157"/>
        <end position="174"/>
    </location>
</feature>
<feature type="transmembrane region" description="Helical" evidence="2">
    <location>
        <begin position="252"/>
        <end position="273"/>
    </location>
</feature>
<dbReference type="Proteomes" id="UP000199152">
    <property type="component" value="Unassembled WGS sequence"/>
</dbReference>
<protein>
    <submittedName>
        <fullName evidence="4">EamA-like transporter family protein</fullName>
    </submittedName>
</protein>
<evidence type="ECO:0000256" key="2">
    <source>
        <dbReference type="SAM" id="Phobius"/>
    </source>
</evidence>
<accession>A0A1I4GQ87</accession>
<feature type="transmembrane region" description="Helical" evidence="2">
    <location>
        <begin position="186"/>
        <end position="207"/>
    </location>
</feature>
<feature type="domain" description="EamA" evidence="3">
    <location>
        <begin position="2"/>
        <end position="139"/>
    </location>
</feature>
<feature type="transmembrane region" description="Helical" evidence="2">
    <location>
        <begin position="228"/>
        <end position="246"/>
    </location>
</feature>
<dbReference type="STRING" id="504800.SAMN04488085_109104"/>
<evidence type="ECO:0000259" key="3">
    <source>
        <dbReference type="Pfam" id="PF00892"/>
    </source>
</evidence>
<proteinExistence type="inferred from homology"/>
<dbReference type="PANTHER" id="PTHR22911">
    <property type="entry name" value="ACYL-MALONYL CONDENSING ENZYME-RELATED"/>
    <property type="match status" value="1"/>
</dbReference>
<dbReference type="GO" id="GO:0016020">
    <property type="term" value="C:membrane"/>
    <property type="evidence" value="ECO:0007669"/>
    <property type="project" value="InterPro"/>
</dbReference>
<keyword evidence="2" id="KW-0472">Membrane</keyword>
<feature type="transmembrane region" description="Helical" evidence="2">
    <location>
        <begin position="97"/>
        <end position="114"/>
    </location>
</feature>
<feature type="transmembrane region" description="Helical" evidence="2">
    <location>
        <begin position="120"/>
        <end position="137"/>
    </location>
</feature>
<feature type="transmembrane region" description="Helical" evidence="2">
    <location>
        <begin position="66"/>
        <end position="85"/>
    </location>
</feature>
<dbReference type="InterPro" id="IPR037185">
    <property type="entry name" value="EmrE-like"/>
</dbReference>
<evidence type="ECO:0000313" key="4">
    <source>
        <dbReference type="EMBL" id="SFL31670.1"/>
    </source>
</evidence>
<evidence type="ECO:0000256" key="1">
    <source>
        <dbReference type="ARBA" id="ARBA00007362"/>
    </source>
</evidence>
<sequence>MIGEALAVGSLLLFSANVLLVGAATRRVPQDVGFLLALTSNVGFAGLIVLGQYTVGGQSLSPEWDAVGLFALGGLLTSYLGRWFFFRSVTTIGPTRASALQITNPVFAALAAWVLLDESLPPVAVLSGVLVLAGLYLTSRRAGGAAAERAAGRRRSLPFPEIGLALLGAAAYGLGNVARGAGVRDWAAPVVGSLVGAAAGLLLYTLVSTDLRKLRTVVAGADPVGRRLWLLSGVLTISAQTCLIAASLFIPVAVAVVISAALPIVVLPVSVLFLRRAETVGVATGIGALLVLAGVAGLVLS</sequence>
<feature type="transmembrane region" description="Helical" evidence="2">
    <location>
        <begin position="32"/>
        <end position="54"/>
    </location>
</feature>
<feature type="transmembrane region" description="Helical" evidence="2">
    <location>
        <begin position="6"/>
        <end position="25"/>
    </location>
</feature>
<dbReference type="EMBL" id="FOSW01000009">
    <property type="protein sequence ID" value="SFL31670.1"/>
    <property type="molecule type" value="Genomic_DNA"/>
</dbReference>
<organism evidence="4 5">
    <name type="scientific">Geodermatophilus ruber</name>
    <dbReference type="NCBI Taxonomy" id="504800"/>
    <lineage>
        <taxon>Bacteria</taxon>
        <taxon>Bacillati</taxon>
        <taxon>Actinomycetota</taxon>
        <taxon>Actinomycetes</taxon>
        <taxon>Geodermatophilales</taxon>
        <taxon>Geodermatophilaceae</taxon>
        <taxon>Geodermatophilus</taxon>
    </lineage>
</organism>
<evidence type="ECO:0000313" key="5">
    <source>
        <dbReference type="Proteomes" id="UP000199152"/>
    </source>
</evidence>
<dbReference type="RefSeq" id="WP_177212812.1">
    <property type="nucleotide sequence ID" value="NZ_FOSW01000009.1"/>
</dbReference>
<keyword evidence="2" id="KW-1133">Transmembrane helix</keyword>
<feature type="transmembrane region" description="Helical" evidence="2">
    <location>
        <begin position="280"/>
        <end position="300"/>
    </location>
</feature>
<comment type="similarity">
    <text evidence="1">Belongs to the EamA transporter family.</text>
</comment>
<name>A0A1I4GQ87_9ACTN</name>